<dbReference type="PANTHER" id="PTHR40266:SF2">
    <property type="entry name" value="TOXIN HIGB-1"/>
    <property type="match status" value="1"/>
</dbReference>
<accession>A0A135HPC1</accession>
<dbReference type="Pfam" id="PF05015">
    <property type="entry name" value="HigB-like_toxin"/>
    <property type="match status" value="1"/>
</dbReference>
<dbReference type="RefSeq" id="WP_068884834.1">
    <property type="nucleotide sequence ID" value="NZ_LNTU01000039.1"/>
</dbReference>
<comment type="caution">
    <text evidence="2">The sequence shown here is derived from an EMBL/GenBank/DDBJ whole genome shotgun (WGS) entry which is preliminary data.</text>
</comment>
<keyword evidence="3" id="KW-1185">Reference proteome</keyword>
<dbReference type="AlphaFoldDB" id="A0A135HPC1"/>
<sequence>MIRSYRDGRTEAVASGKAPKGFPADLVRPAIRKLTILENAVLLDDLRSPPGNRLEALKGDRKGQHSIRINNQWRICFIWADAGAENVEIVDYH</sequence>
<dbReference type="SUPFAM" id="SSF143011">
    <property type="entry name" value="RelE-like"/>
    <property type="match status" value="1"/>
</dbReference>
<feature type="compositionally biased region" description="Basic and acidic residues" evidence="1">
    <location>
        <begin position="1"/>
        <end position="10"/>
    </location>
</feature>
<gene>
    <name evidence="2" type="ORF">ATN84_20415</name>
</gene>
<evidence type="ECO:0000313" key="2">
    <source>
        <dbReference type="EMBL" id="KXF75054.1"/>
    </source>
</evidence>
<feature type="region of interest" description="Disordered" evidence="1">
    <location>
        <begin position="1"/>
        <end position="20"/>
    </location>
</feature>
<protein>
    <submittedName>
        <fullName evidence="2">Killer protein</fullName>
    </submittedName>
</protein>
<dbReference type="OrthoDB" id="9801102at2"/>
<proteinExistence type="predicted"/>
<dbReference type="EMBL" id="LNTU01000039">
    <property type="protein sequence ID" value="KXF75054.1"/>
    <property type="molecule type" value="Genomic_DNA"/>
</dbReference>
<dbReference type="Proteomes" id="UP000070107">
    <property type="component" value="Unassembled WGS sequence"/>
</dbReference>
<dbReference type="Gene3D" id="3.30.2310.20">
    <property type="entry name" value="RelE-like"/>
    <property type="match status" value="1"/>
</dbReference>
<dbReference type="InterPro" id="IPR035093">
    <property type="entry name" value="RelE/ParE_toxin_dom_sf"/>
</dbReference>
<organism evidence="2 3">
    <name type="scientific">Paramesorhizobium deserti</name>
    <dbReference type="NCBI Taxonomy" id="1494590"/>
    <lineage>
        <taxon>Bacteria</taxon>
        <taxon>Pseudomonadati</taxon>
        <taxon>Pseudomonadota</taxon>
        <taxon>Alphaproteobacteria</taxon>
        <taxon>Hyphomicrobiales</taxon>
        <taxon>Phyllobacteriaceae</taxon>
        <taxon>Paramesorhizobium</taxon>
    </lineage>
</organism>
<reference evidence="2 3" key="1">
    <citation type="submission" date="2015-11" db="EMBL/GenBank/DDBJ databases">
        <title>Draft genome sequence of Paramesorhizobium deserti A-3-E, a strain highly resistant to diverse beta-lactam antibiotics.</title>
        <authorList>
            <person name="Lv R."/>
            <person name="Yang X."/>
            <person name="Fang N."/>
            <person name="Guo J."/>
            <person name="Luo X."/>
            <person name="Peng F."/>
            <person name="Yang R."/>
            <person name="Cui Y."/>
            <person name="Fang C."/>
            <person name="Song Y."/>
        </authorList>
    </citation>
    <scope>NUCLEOTIDE SEQUENCE [LARGE SCALE GENOMIC DNA]</scope>
    <source>
        <strain evidence="2 3">A-3-E</strain>
    </source>
</reference>
<dbReference type="InterPro" id="IPR007711">
    <property type="entry name" value="HigB-1"/>
</dbReference>
<dbReference type="STRING" id="1494590.ATN84_20415"/>
<evidence type="ECO:0000256" key="1">
    <source>
        <dbReference type="SAM" id="MobiDB-lite"/>
    </source>
</evidence>
<dbReference type="PANTHER" id="PTHR40266">
    <property type="entry name" value="TOXIN HIGB-1"/>
    <property type="match status" value="1"/>
</dbReference>
<name>A0A135HPC1_9HYPH</name>
<evidence type="ECO:0000313" key="3">
    <source>
        <dbReference type="Proteomes" id="UP000070107"/>
    </source>
</evidence>